<dbReference type="EMBL" id="JBFXLU010000018">
    <property type="protein sequence ID" value="KAL2853755.1"/>
    <property type="molecule type" value="Genomic_DNA"/>
</dbReference>
<keyword evidence="2" id="KW-1185">Reference proteome</keyword>
<accession>A0ABR4KNA4</accession>
<dbReference type="Proteomes" id="UP001610446">
    <property type="component" value="Unassembled WGS sequence"/>
</dbReference>
<evidence type="ECO:0000313" key="1">
    <source>
        <dbReference type="EMBL" id="KAL2853755.1"/>
    </source>
</evidence>
<protein>
    <submittedName>
        <fullName evidence="1">Uncharacterized protein</fullName>
    </submittedName>
</protein>
<sequence length="51" mass="5605">MQQDGLHRAHCICLCACYRFAEIAAALQSAEGFVGHSDGTKGAWCTRYQTQ</sequence>
<proteinExistence type="predicted"/>
<name>A0ABR4KNA4_9EURO</name>
<organism evidence="1 2">
    <name type="scientific">Aspergillus pseudoustus</name>
    <dbReference type="NCBI Taxonomy" id="1810923"/>
    <lineage>
        <taxon>Eukaryota</taxon>
        <taxon>Fungi</taxon>
        <taxon>Dikarya</taxon>
        <taxon>Ascomycota</taxon>
        <taxon>Pezizomycotina</taxon>
        <taxon>Eurotiomycetes</taxon>
        <taxon>Eurotiomycetidae</taxon>
        <taxon>Eurotiales</taxon>
        <taxon>Aspergillaceae</taxon>
        <taxon>Aspergillus</taxon>
        <taxon>Aspergillus subgen. Nidulantes</taxon>
    </lineage>
</organism>
<gene>
    <name evidence="1" type="ORF">BJY01DRAFT_206259</name>
</gene>
<evidence type="ECO:0000313" key="2">
    <source>
        <dbReference type="Proteomes" id="UP001610446"/>
    </source>
</evidence>
<reference evidence="1 2" key="1">
    <citation type="submission" date="2024-07" db="EMBL/GenBank/DDBJ databases">
        <title>Section-level genome sequencing and comparative genomics of Aspergillus sections Usti and Cavernicolus.</title>
        <authorList>
            <consortium name="Lawrence Berkeley National Laboratory"/>
            <person name="Nybo J.L."/>
            <person name="Vesth T.C."/>
            <person name="Theobald S."/>
            <person name="Frisvad J.C."/>
            <person name="Larsen T.O."/>
            <person name="Kjaerboelling I."/>
            <person name="Rothschild-Mancinelli K."/>
            <person name="Lyhne E.K."/>
            <person name="Kogle M.E."/>
            <person name="Barry K."/>
            <person name="Clum A."/>
            <person name="Na H."/>
            <person name="Ledsgaard L."/>
            <person name="Lin J."/>
            <person name="Lipzen A."/>
            <person name="Kuo A."/>
            <person name="Riley R."/>
            <person name="Mondo S."/>
            <person name="Labutti K."/>
            <person name="Haridas S."/>
            <person name="Pangalinan J."/>
            <person name="Salamov A.A."/>
            <person name="Simmons B.A."/>
            <person name="Magnuson J.K."/>
            <person name="Chen J."/>
            <person name="Drula E."/>
            <person name="Henrissat B."/>
            <person name="Wiebenga A."/>
            <person name="Lubbers R.J."/>
            <person name="Gomes A.C."/>
            <person name="Makela M.R."/>
            <person name="Stajich J."/>
            <person name="Grigoriev I.V."/>
            <person name="Mortensen U.H."/>
            <person name="De Vries R.P."/>
            <person name="Baker S.E."/>
            <person name="Andersen M.R."/>
        </authorList>
    </citation>
    <scope>NUCLEOTIDE SEQUENCE [LARGE SCALE GENOMIC DNA]</scope>
    <source>
        <strain evidence="1 2">CBS 123904</strain>
    </source>
</reference>
<comment type="caution">
    <text evidence="1">The sequence shown here is derived from an EMBL/GenBank/DDBJ whole genome shotgun (WGS) entry which is preliminary data.</text>
</comment>